<protein>
    <recommendedName>
        <fullName evidence="3">Dehydrogenase</fullName>
    </recommendedName>
</protein>
<dbReference type="AlphaFoldDB" id="A0AAV5TFK3"/>
<evidence type="ECO:0000313" key="1">
    <source>
        <dbReference type="EMBL" id="GMS92128.1"/>
    </source>
</evidence>
<dbReference type="PANTHER" id="PTHR43544:SF35">
    <property type="entry name" value="C-FACTOR-RELATED"/>
    <property type="match status" value="1"/>
</dbReference>
<sequence length="178" mass="19157">QQQPSMRSVLVTGANRGIDLGLTRHLISDPSVAIVIATARNVESATELNNLKSPKLHIVKLEVVNENSIAYAVAKVSKIVGDKGLDVLINNAGISYYTPLHGDLPKSKMMEIFEVNSVSPMLIANKFYPLLKMASSKKGSAQIEMISSCLGSIRNSKSVPKDMHIAAYGMSKVCTSSL</sequence>
<name>A0AAV5TFK3_9BILA</name>
<feature type="non-terminal residue" evidence="1">
    <location>
        <position position="1"/>
    </location>
</feature>
<dbReference type="PRINTS" id="PR00081">
    <property type="entry name" value="GDHRDH"/>
</dbReference>
<reference evidence="1" key="1">
    <citation type="submission" date="2023-10" db="EMBL/GenBank/DDBJ databases">
        <title>Genome assembly of Pristionchus species.</title>
        <authorList>
            <person name="Yoshida K."/>
            <person name="Sommer R.J."/>
        </authorList>
    </citation>
    <scope>NUCLEOTIDE SEQUENCE</scope>
    <source>
        <strain evidence="1">RS0144</strain>
    </source>
</reference>
<organism evidence="1 2">
    <name type="scientific">Pristionchus entomophagus</name>
    <dbReference type="NCBI Taxonomy" id="358040"/>
    <lineage>
        <taxon>Eukaryota</taxon>
        <taxon>Metazoa</taxon>
        <taxon>Ecdysozoa</taxon>
        <taxon>Nematoda</taxon>
        <taxon>Chromadorea</taxon>
        <taxon>Rhabditida</taxon>
        <taxon>Rhabditina</taxon>
        <taxon>Diplogasteromorpha</taxon>
        <taxon>Diplogasteroidea</taxon>
        <taxon>Neodiplogasteridae</taxon>
        <taxon>Pristionchus</taxon>
    </lineage>
</organism>
<dbReference type="GO" id="GO:0016491">
    <property type="term" value="F:oxidoreductase activity"/>
    <property type="evidence" value="ECO:0007669"/>
    <property type="project" value="TreeGrafter"/>
</dbReference>
<proteinExistence type="predicted"/>
<evidence type="ECO:0008006" key="3">
    <source>
        <dbReference type="Google" id="ProtNLM"/>
    </source>
</evidence>
<dbReference type="SUPFAM" id="SSF51735">
    <property type="entry name" value="NAD(P)-binding Rossmann-fold domains"/>
    <property type="match status" value="1"/>
</dbReference>
<dbReference type="PRINTS" id="PR00080">
    <property type="entry name" value="SDRFAMILY"/>
</dbReference>
<feature type="non-terminal residue" evidence="1">
    <location>
        <position position="178"/>
    </location>
</feature>
<accession>A0AAV5TFK3</accession>
<dbReference type="InterPro" id="IPR002347">
    <property type="entry name" value="SDR_fam"/>
</dbReference>
<dbReference type="Pfam" id="PF00106">
    <property type="entry name" value="adh_short"/>
    <property type="match status" value="1"/>
</dbReference>
<dbReference type="Proteomes" id="UP001432027">
    <property type="component" value="Unassembled WGS sequence"/>
</dbReference>
<evidence type="ECO:0000313" key="2">
    <source>
        <dbReference type="Proteomes" id="UP001432027"/>
    </source>
</evidence>
<comment type="caution">
    <text evidence="1">The sequence shown here is derived from an EMBL/GenBank/DDBJ whole genome shotgun (WGS) entry which is preliminary data.</text>
</comment>
<dbReference type="PANTHER" id="PTHR43544">
    <property type="entry name" value="SHORT-CHAIN DEHYDROGENASE/REDUCTASE"/>
    <property type="match status" value="1"/>
</dbReference>
<dbReference type="Gene3D" id="3.40.50.720">
    <property type="entry name" value="NAD(P)-binding Rossmann-like Domain"/>
    <property type="match status" value="1"/>
</dbReference>
<dbReference type="InterPro" id="IPR036291">
    <property type="entry name" value="NAD(P)-bd_dom_sf"/>
</dbReference>
<keyword evidence="2" id="KW-1185">Reference proteome</keyword>
<gene>
    <name evidence="1" type="ORF">PENTCL1PPCAC_14303</name>
</gene>
<dbReference type="EMBL" id="BTSX01000004">
    <property type="protein sequence ID" value="GMS92128.1"/>
    <property type="molecule type" value="Genomic_DNA"/>
</dbReference>
<dbReference type="InterPro" id="IPR051468">
    <property type="entry name" value="Fungal_SecMetab_SDRs"/>
</dbReference>
<dbReference type="GO" id="GO:0005737">
    <property type="term" value="C:cytoplasm"/>
    <property type="evidence" value="ECO:0007669"/>
    <property type="project" value="TreeGrafter"/>
</dbReference>